<evidence type="ECO:0000259" key="14">
    <source>
        <dbReference type="Pfam" id="PF08264"/>
    </source>
</evidence>
<dbReference type="SUPFAM" id="SSF46589">
    <property type="entry name" value="tRNA-binding arm"/>
    <property type="match status" value="1"/>
</dbReference>
<evidence type="ECO:0000256" key="8">
    <source>
        <dbReference type="ARBA" id="ARBA00023054"/>
    </source>
</evidence>
<dbReference type="CDD" id="cd07962">
    <property type="entry name" value="Anticodon_Ia_Val"/>
    <property type="match status" value="1"/>
</dbReference>
<dbReference type="Pfam" id="PF08264">
    <property type="entry name" value="Anticodon_1"/>
    <property type="match status" value="1"/>
</dbReference>
<dbReference type="SUPFAM" id="SSF47323">
    <property type="entry name" value="Anticodon-binding domain of a subclass of class I aminoacyl-tRNA synthetases"/>
    <property type="match status" value="1"/>
</dbReference>
<comment type="similarity">
    <text evidence="11 12">Belongs to the class-I aminoacyl-tRNA synthetase family. ValS type 1 subfamily.</text>
</comment>
<feature type="domain" description="Methionyl/Valyl/Leucyl/Isoleucyl-tRNA synthetase anticodon-binding" evidence="14">
    <location>
        <begin position="604"/>
        <end position="751"/>
    </location>
</feature>
<dbReference type="NCBIfam" id="TIGR00422">
    <property type="entry name" value="valS"/>
    <property type="match status" value="1"/>
</dbReference>
<keyword evidence="6 12" id="KW-0067">ATP-binding</keyword>
<feature type="coiled-coil region" evidence="12">
    <location>
        <begin position="809"/>
        <end position="871"/>
    </location>
</feature>
<dbReference type="FunFam" id="1.10.287.380:FF:000001">
    <property type="entry name" value="Valine--tRNA ligase"/>
    <property type="match status" value="1"/>
</dbReference>
<dbReference type="SUPFAM" id="SSF50677">
    <property type="entry name" value="ValRS/IleRS/LeuRS editing domain"/>
    <property type="match status" value="1"/>
</dbReference>
<dbReference type="PROSITE" id="PS00178">
    <property type="entry name" value="AA_TRNA_LIGASE_I"/>
    <property type="match status" value="1"/>
</dbReference>
<feature type="binding site" evidence="12">
    <location>
        <position position="524"/>
    </location>
    <ligand>
        <name>ATP</name>
        <dbReference type="ChEBI" id="CHEBI:30616"/>
    </ligand>
</feature>
<dbReference type="InterPro" id="IPR014729">
    <property type="entry name" value="Rossmann-like_a/b/a_fold"/>
</dbReference>
<accession>A0A1H9Y8P2</accession>
<comment type="subcellular location">
    <subcellularLocation>
        <location evidence="1 12">Cytoplasm</location>
    </subcellularLocation>
</comment>
<dbReference type="Gene3D" id="3.90.740.10">
    <property type="entry name" value="Valyl/Leucyl/Isoleucyl-tRNA synthetase, editing domain"/>
    <property type="match status" value="1"/>
</dbReference>
<evidence type="ECO:0000313" key="17">
    <source>
        <dbReference type="Proteomes" id="UP000243819"/>
    </source>
</evidence>
<dbReference type="AlphaFoldDB" id="A0A1H9Y8P2"/>
<dbReference type="OrthoDB" id="9810365at2"/>
<dbReference type="RefSeq" id="WP_091348022.1">
    <property type="nucleotide sequence ID" value="NZ_FOIF01000002.1"/>
</dbReference>
<evidence type="ECO:0000256" key="1">
    <source>
        <dbReference type="ARBA" id="ARBA00004496"/>
    </source>
</evidence>
<dbReference type="Gene3D" id="3.40.50.620">
    <property type="entry name" value="HUPs"/>
    <property type="match status" value="2"/>
</dbReference>
<sequence length="877" mass="102244">MEKVYDPKSFEEKWYNIWSEQGLFKPSGDKTKESFTIVIPPPNVTGALHMGHALDNTLQDILIRWKRMQGYDTLWVPGTDHAGIATQIKVEEHLKKEQDKTRHDLGREKFLDLVWKWKEEYHQRITSQLKKLGVSCDWSRERFTLDEGCSEAVKTVFVELYKRGLIYRGKYIINWCPRCQTALSDIEVEHIEKQGNLWHIKYPVENSDQYLVVATTRPETMLGDTAVAVNPKDERYRDLIGKNVILPITNRIVPIVADEYVDAEFGTGAVKVTPAHDPNDYEIAKRHDLPSIVVIDERGIMTGEALHYQGMDRFQCRKELIKELEDLGYLIKVEDHLHSVGHCERCSTVIEPYYSDQWFVKMKPLAQPAIEKVKSGEIKFIPERFAKIYLNWVENVRDWCISRQIWWGHRIPAWYCECGEVIVERETLTLCGKCGGSNLKQDEDVLDTWFSSALWPFSTLGWPENTPDFQRYFPTSVLVTGYDIIYFWVARMIFTSLEFTKQRPFEYVYIHGLVRDAQGRKMSKSLGNGVDPLDIIDKYGTDTLRFTLITGIAPGNDIRFSEDKVENSRNFANKIWNAARFVLMNLQDFNVEDLDIQSNLVLADKWILSRLNTTIQNVNKELERFELGNGAKEVYDFLWNEFCDWYIEITKPRLYGNNIKDKKTAQSVLVYVLTETMKLLHPFMPFISEEIYSFLPTKKGYLITEQWPEVDERLINPEIERQFSYIMEIIKAIRNVKSEMNVASKKDVEAIIVTKDKGVYKEIVDGEIYIKPLAGLKTLIVKERQEEKIQKAVTQVVSAGEIFLPLSGLIDLEQEIQRLNKEIKNLDFEVERIQKKLENPGFVQKAPQAVIEKEKAKMEEYMRKRSKIIERLQELKE</sequence>
<dbReference type="GO" id="GO:0006438">
    <property type="term" value="P:valyl-tRNA aminoacylation"/>
    <property type="evidence" value="ECO:0007669"/>
    <property type="project" value="UniProtKB-UniRule"/>
</dbReference>
<keyword evidence="9 12" id="KW-0030">Aminoacyl-tRNA synthetase</keyword>
<dbReference type="InterPro" id="IPR010978">
    <property type="entry name" value="tRNA-bd_arm"/>
</dbReference>
<comment type="domain">
    <text evidence="12">The C-terminal coiled-coil domain is crucial for aminoacylation activity.</text>
</comment>
<dbReference type="PANTHER" id="PTHR11946:SF93">
    <property type="entry name" value="VALINE--TRNA LIGASE, CHLOROPLASTIC_MITOCHONDRIAL 2"/>
    <property type="match status" value="1"/>
</dbReference>
<comment type="subunit">
    <text evidence="2 12">Monomer.</text>
</comment>
<feature type="domain" description="Valyl-tRNA synthetase tRNA-binding arm" evidence="15">
    <location>
        <begin position="811"/>
        <end position="876"/>
    </location>
</feature>
<dbReference type="GO" id="GO:0004832">
    <property type="term" value="F:valine-tRNA ligase activity"/>
    <property type="evidence" value="ECO:0007669"/>
    <property type="project" value="UniProtKB-UniRule"/>
</dbReference>
<dbReference type="InterPro" id="IPR033705">
    <property type="entry name" value="Anticodon_Ia_Val"/>
</dbReference>
<dbReference type="Pfam" id="PF10458">
    <property type="entry name" value="Val_tRNA-synt_C"/>
    <property type="match status" value="1"/>
</dbReference>
<dbReference type="NCBIfam" id="NF004349">
    <property type="entry name" value="PRK05729.1"/>
    <property type="match status" value="1"/>
</dbReference>
<keyword evidence="3 12" id="KW-0963">Cytoplasm</keyword>
<feature type="short sequence motif" description="'KMSKS' region" evidence="12">
    <location>
        <begin position="521"/>
        <end position="525"/>
    </location>
</feature>
<comment type="function">
    <text evidence="12">Catalyzes the attachment of valine to tRNA(Val). As ValRS can inadvertently accommodate and process structurally similar amino acids such as threonine, to avoid such errors, it has a 'posttransfer' editing activity that hydrolyzes mischarged Thr-tRNA(Val) in a tRNA-dependent manner.</text>
</comment>
<dbReference type="EMBL" id="FOIF01000002">
    <property type="protein sequence ID" value="SES65190.1"/>
    <property type="molecule type" value="Genomic_DNA"/>
</dbReference>
<dbReference type="Gene3D" id="1.10.287.380">
    <property type="entry name" value="Valyl-tRNA synthetase, C-terminal domain"/>
    <property type="match status" value="1"/>
</dbReference>
<dbReference type="FunFam" id="3.90.740.10:FF:000005">
    <property type="entry name" value="Valine--tRNA ligase, mitochondrial"/>
    <property type="match status" value="1"/>
</dbReference>
<evidence type="ECO:0000256" key="5">
    <source>
        <dbReference type="ARBA" id="ARBA00022741"/>
    </source>
</evidence>
<dbReference type="GO" id="GO:0005524">
    <property type="term" value="F:ATP binding"/>
    <property type="evidence" value="ECO:0007669"/>
    <property type="project" value="UniProtKB-UniRule"/>
</dbReference>
<dbReference type="Pfam" id="PF00133">
    <property type="entry name" value="tRNA-synt_1"/>
    <property type="match status" value="1"/>
</dbReference>
<keyword evidence="4 12" id="KW-0436">Ligase</keyword>
<evidence type="ECO:0000256" key="12">
    <source>
        <dbReference type="HAMAP-Rule" id="MF_02004"/>
    </source>
</evidence>
<dbReference type="InterPro" id="IPR002300">
    <property type="entry name" value="aa-tRNA-synth_Ia"/>
</dbReference>
<protein>
    <recommendedName>
        <fullName evidence="12">Valine--tRNA ligase</fullName>
        <ecNumber evidence="12">6.1.1.9</ecNumber>
    </recommendedName>
    <alternativeName>
        <fullName evidence="12">Valyl-tRNA synthetase</fullName>
        <shortName evidence="12">ValRS</shortName>
    </alternativeName>
</protein>
<evidence type="ECO:0000256" key="10">
    <source>
        <dbReference type="ARBA" id="ARBA00047552"/>
    </source>
</evidence>
<dbReference type="FunFam" id="1.10.730.10:FF:000014">
    <property type="entry name" value="Valine--tRNA ligase"/>
    <property type="match status" value="1"/>
</dbReference>
<evidence type="ECO:0000256" key="4">
    <source>
        <dbReference type="ARBA" id="ARBA00022598"/>
    </source>
</evidence>
<evidence type="ECO:0000259" key="15">
    <source>
        <dbReference type="Pfam" id="PF10458"/>
    </source>
</evidence>
<feature type="domain" description="Aminoacyl-tRNA synthetase class Ia" evidence="13">
    <location>
        <begin position="13"/>
        <end position="560"/>
    </location>
</feature>
<dbReference type="FunFam" id="3.40.50.620:FF:000098">
    <property type="entry name" value="Valine--tRNA ligase"/>
    <property type="match status" value="1"/>
</dbReference>
<dbReference type="EC" id="6.1.1.9" evidence="12"/>
<dbReference type="Proteomes" id="UP000243819">
    <property type="component" value="Unassembled WGS sequence"/>
</dbReference>
<keyword evidence="17" id="KW-1185">Reference proteome</keyword>
<gene>
    <name evidence="12" type="primary">valS</name>
    <name evidence="16" type="ORF">SAMN03080614_100216</name>
</gene>
<evidence type="ECO:0000256" key="9">
    <source>
        <dbReference type="ARBA" id="ARBA00023146"/>
    </source>
</evidence>
<dbReference type="Gene3D" id="1.10.730.10">
    <property type="entry name" value="Isoleucyl-tRNA Synthetase, Domain 1"/>
    <property type="match status" value="1"/>
</dbReference>
<dbReference type="InterPro" id="IPR002303">
    <property type="entry name" value="Valyl-tRNA_ligase"/>
</dbReference>
<evidence type="ECO:0000256" key="6">
    <source>
        <dbReference type="ARBA" id="ARBA00022840"/>
    </source>
</evidence>
<dbReference type="GO" id="GO:0005829">
    <property type="term" value="C:cytosol"/>
    <property type="evidence" value="ECO:0007669"/>
    <property type="project" value="TreeGrafter"/>
</dbReference>
<evidence type="ECO:0000256" key="2">
    <source>
        <dbReference type="ARBA" id="ARBA00011245"/>
    </source>
</evidence>
<feature type="short sequence motif" description="'HIGH' region" evidence="12">
    <location>
        <begin position="42"/>
        <end position="52"/>
    </location>
</feature>
<dbReference type="CDD" id="cd00817">
    <property type="entry name" value="ValRS_core"/>
    <property type="match status" value="1"/>
</dbReference>
<dbReference type="SUPFAM" id="SSF52374">
    <property type="entry name" value="Nucleotidylyl transferase"/>
    <property type="match status" value="1"/>
</dbReference>
<dbReference type="InterPro" id="IPR001412">
    <property type="entry name" value="aa-tRNA-synth_I_CS"/>
</dbReference>
<dbReference type="HAMAP" id="MF_02004">
    <property type="entry name" value="Val_tRNA_synth_type1"/>
    <property type="match status" value="1"/>
</dbReference>
<evidence type="ECO:0000256" key="3">
    <source>
        <dbReference type="ARBA" id="ARBA00022490"/>
    </source>
</evidence>
<dbReference type="PANTHER" id="PTHR11946">
    <property type="entry name" value="VALYL-TRNA SYNTHETASES"/>
    <property type="match status" value="1"/>
</dbReference>
<organism evidence="16 17">
    <name type="scientific">Anaerobranca gottschalkii DSM 13577</name>
    <dbReference type="NCBI Taxonomy" id="1120990"/>
    <lineage>
        <taxon>Bacteria</taxon>
        <taxon>Bacillati</taxon>
        <taxon>Bacillota</taxon>
        <taxon>Clostridia</taxon>
        <taxon>Eubacteriales</taxon>
        <taxon>Proteinivoracaceae</taxon>
        <taxon>Anaerobranca</taxon>
    </lineage>
</organism>
<dbReference type="InterPro" id="IPR009080">
    <property type="entry name" value="tRNAsynth_Ia_anticodon-bd"/>
</dbReference>
<keyword evidence="8 12" id="KW-0175">Coiled coil</keyword>
<reference evidence="17" key="1">
    <citation type="submission" date="2016-10" db="EMBL/GenBank/DDBJ databases">
        <authorList>
            <person name="Varghese N."/>
            <person name="Submissions S."/>
        </authorList>
    </citation>
    <scope>NUCLEOTIDE SEQUENCE [LARGE SCALE GENOMIC DNA]</scope>
    <source>
        <strain evidence="17">DSM 13577</strain>
    </source>
</reference>
<dbReference type="InterPro" id="IPR019499">
    <property type="entry name" value="Val-tRNA_synth_tRNA-bd"/>
</dbReference>
<name>A0A1H9Y8P2_9FIRM</name>
<evidence type="ECO:0000256" key="11">
    <source>
        <dbReference type="ARBA" id="ARBA00060830"/>
    </source>
</evidence>
<proteinExistence type="inferred from homology"/>
<evidence type="ECO:0000259" key="13">
    <source>
        <dbReference type="Pfam" id="PF00133"/>
    </source>
</evidence>
<dbReference type="GO" id="GO:0002161">
    <property type="term" value="F:aminoacyl-tRNA deacylase activity"/>
    <property type="evidence" value="ECO:0007669"/>
    <property type="project" value="InterPro"/>
</dbReference>
<dbReference type="InterPro" id="IPR037118">
    <property type="entry name" value="Val-tRNA_synth_C_sf"/>
</dbReference>
<evidence type="ECO:0000313" key="16">
    <source>
        <dbReference type="EMBL" id="SES65190.1"/>
    </source>
</evidence>
<comment type="domain">
    <text evidence="12">ValRS has two distinct active sites: one for aminoacylation and one for editing. The misactivated threonine is translocated from the active site to the editing site.</text>
</comment>
<dbReference type="InterPro" id="IPR009008">
    <property type="entry name" value="Val/Leu/Ile-tRNA-synth_edit"/>
</dbReference>
<keyword evidence="5 12" id="KW-0547">Nucleotide-binding</keyword>
<dbReference type="STRING" id="1120990.SAMN03080614_100216"/>
<evidence type="ECO:0000256" key="7">
    <source>
        <dbReference type="ARBA" id="ARBA00022917"/>
    </source>
</evidence>
<keyword evidence="7 12" id="KW-0648">Protein biosynthesis</keyword>
<comment type="catalytic activity">
    <reaction evidence="10 12">
        <text>tRNA(Val) + L-valine + ATP = L-valyl-tRNA(Val) + AMP + diphosphate</text>
        <dbReference type="Rhea" id="RHEA:10704"/>
        <dbReference type="Rhea" id="RHEA-COMP:9672"/>
        <dbReference type="Rhea" id="RHEA-COMP:9708"/>
        <dbReference type="ChEBI" id="CHEBI:30616"/>
        <dbReference type="ChEBI" id="CHEBI:33019"/>
        <dbReference type="ChEBI" id="CHEBI:57762"/>
        <dbReference type="ChEBI" id="CHEBI:78442"/>
        <dbReference type="ChEBI" id="CHEBI:78537"/>
        <dbReference type="ChEBI" id="CHEBI:456215"/>
        <dbReference type="EC" id="6.1.1.9"/>
    </reaction>
</comment>
<dbReference type="FunFam" id="3.40.50.620:FF:000032">
    <property type="entry name" value="Valine--tRNA ligase"/>
    <property type="match status" value="1"/>
</dbReference>
<dbReference type="InterPro" id="IPR013155">
    <property type="entry name" value="M/V/L/I-tRNA-synth_anticd-bd"/>
</dbReference>
<dbReference type="PRINTS" id="PR00986">
    <property type="entry name" value="TRNASYNTHVAL"/>
</dbReference>